<dbReference type="FunFam" id="3.40.50.300:FF:002060">
    <property type="entry name" value="Rho family GTPase"/>
    <property type="match status" value="1"/>
</dbReference>
<keyword evidence="6" id="KW-0472">Membrane</keyword>
<name>A0A6B2LJU2_9EUKA</name>
<protein>
    <submittedName>
        <fullName evidence="8">Uncharacterized protein</fullName>
    </submittedName>
</protein>
<evidence type="ECO:0000256" key="2">
    <source>
        <dbReference type="ARBA" id="ARBA00010142"/>
    </source>
</evidence>
<dbReference type="PRINTS" id="PR00449">
    <property type="entry name" value="RASTRNSFRMNG"/>
</dbReference>
<keyword evidence="5" id="KW-0342">GTP-binding</keyword>
<comment type="subcellular location">
    <subcellularLocation>
        <location evidence="1">Membrane</location>
    </subcellularLocation>
</comment>
<dbReference type="SUPFAM" id="SSF52540">
    <property type="entry name" value="P-loop containing nucleoside triphosphate hydrolases"/>
    <property type="match status" value="1"/>
</dbReference>
<dbReference type="InterPro" id="IPR005225">
    <property type="entry name" value="Small_GTP-bd"/>
</dbReference>
<keyword evidence="7" id="KW-0449">Lipoprotein</keyword>
<keyword evidence="4" id="KW-0547">Nucleotide-binding</keyword>
<keyword evidence="7" id="KW-0636">Prenylation</keyword>
<evidence type="ECO:0000256" key="1">
    <source>
        <dbReference type="ARBA" id="ARBA00004370"/>
    </source>
</evidence>
<dbReference type="InterPro" id="IPR003578">
    <property type="entry name" value="Small_GTPase_Rho"/>
</dbReference>
<proteinExistence type="inferred from homology"/>
<sequence>MQSLKCVVVGDSGTGKTSLLSTAASKVFPETVEMVCDNVTVTVTVQGKPIGVSLWDTAAAEEYDRLRVLVYPQTDVCICLFSVVDPVSFGRVKEKWYPEVQHYCSYSPVLLVGNKVDLREDVRTIEKLDSMGQSPISHEQGELLAQELSACYMECSVLTQSGLDEVLKEVVYRAIPIARPRPKKGGGGGCLLI</sequence>
<dbReference type="GO" id="GO:0005525">
    <property type="term" value="F:GTP binding"/>
    <property type="evidence" value="ECO:0007669"/>
    <property type="project" value="UniProtKB-KW"/>
</dbReference>
<keyword evidence="3" id="KW-0488">Methylation</keyword>
<dbReference type="SMART" id="SM00174">
    <property type="entry name" value="RHO"/>
    <property type="match status" value="1"/>
</dbReference>
<dbReference type="SMART" id="SM00173">
    <property type="entry name" value="RAS"/>
    <property type="match status" value="1"/>
</dbReference>
<reference evidence="8" key="1">
    <citation type="journal article" date="2020" name="J. Eukaryot. Microbiol.">
        <title>De novo Sequencing, Assembly and Annotation of the Transcriptome for the Free-Living Testate Amoeba Arcella intermedia.</title>
        <authorList>
            <person name="Ribeiro G.M."/>
            <person name="Porfirio-Sousa A.L."/>
            <person name="Maurer-Alcala X.X."/>
            <person name="Katz L.A."/>
            <person name="Lahr D.J.G."/>
        </authorList>
    </citation>
    <scope>NUCLEOTIDE SEQUENCE</scope>
</reference>
<dbReference type="PROSITE" id="PS51420">
    <property type="entry name" value="RHO"/>
    <property type="match status" value="1"/>
</dbReference>
<dbReference type="SMART" id="SM00175">
    <property type="entry name" value="RAB"/>
    <property type="match status" value="1"/>
</dbReference>
<dbReference type="CDD" id="cd00157">
    <property type="entry name" value="Rho"/>
    <property type="match status" value="1"/>
</dbReference>
<evidence type="ECO:0000313" key="8">
    <source>
        <dbReference type="EMBL" id="NDV37244.1"/>
    </source>
</evidence>
<dbReference type="PROSITE" id="PS51419">
    <property type="entry name" value="RAB"/>
    <property type="match status" value="1"/>
</dbReference>
<evidence type="ECO:0000256" key="7">
    <source>
        <dbReference type="ARBA" id="ARBA00023289"/>
    </source>
</evidence>
<dbReference type="GO" id="GO:0003924">
    <property type="term" value="F:GTPase activity"/>
    <property type="evidence" value="ECO:0007669"/>
    <property type="project" value="InterPro"/>
</dbReference>
<comment type="similarity">
    <text evidence="2">Belongs to the small GTPase superfamily. Rho family.</text>
</comment>
<evidence type="ECO:0000256" key="5">
    <source>
        <dbReference type="ARBA" id="ARBA00023134"/>
    </source>
</evidence>
<dbReference type="PROSITE" id="PS51421">
    <property type="entry name" value="RAS"/>
    <property type="match status" value="1"/>
</dbReference>
<dbReference type="EMBL" id="GIBP01008275">
    <property type="protein sequence ID" value="NDV37244.1"/>
    <property type="molecule type" value="Transcribed_RNA"/>
</dbReference>
<organism evidence="8">
    <name type="scientific">Arcella intermedia</name>
    <dbReference type="NCBI Taxonomy" id="1963864"/>
    <lineage>
        <taxon>Eukaryota</taxon>
        <taxon>Amoebozoa</taxon>
        <taxon>Tubulinea</taxon>
        <taxon>Elardia</taxon>
        <taxon>Arcellinida</taxon>
        <taxon>Sphaerothecina</taxon>
        <taxon>Arcellidae</taxon>
        <taxon>Arcella</taxon>
    </lineage>
</organism>
<dbReference type="Pfam" id="PF00071">
    <property type="entry name" value="Ras"/>
    <property type="match status" value="1"/>
</dbReference>
<dbReference type="NCBIfam" id="TIGR00231">
    <property type="entry name" value="small_GTP"/>
    <property type="match status" value="1"/>
</dbReference>
<evidence type="ECO:0000256" key="4">
    <source>
        <dbReference type="ARBA" id="ARBA00022741"/>
    </source>
</evidence>
<dbReference type="InterPro" id="IPR027417">
    <property type="entry name" value="P-loop_NTPase"/>
</dbReference>
<dbReference type="GO" id="GO:0016020">
    <property type="term" value="C:membrane"/>
    <property type="evidence" value="ECO:0007669"/>
    <property type="project" value="UniProtKB-SubCell"/>
</dbReference>
<evidence type="ECO:0000256" key="6">
    <source>
        <dbReference type="ARBA" id="ARBA00023136"/>
    </source>
</evidence>
<dbReference type="GO" id="GO:0007264">
    <property type="term" value="P:small GTPase-mediated signal transduction"/>
    <property type="evidence" value="ECO:0007669"/>
    <property type="project" value="InterPro"/>
</dbReference>
<dbReference type="InterPro" id="IPR001806">
    <property type="entry name" value="Small_GTPase"/>
</dbReference>
<accession>A0A6B2LJU2</accession>
<evidence type="ECO:0000256" key="3">
    <source>
        <dbReference type="ARBA" id="ARBA00022481"/>
    </source>
</evidence>
<dbReference type="Gene3D" id="3.40.50.300">
    <property type="entry name" value="P-loop containing nucleotide triphosphate hydrolases"/>
    <property type="match status" value="1"/>
</dbReference>
<dbReference type="AlphaFoldDB" id="A0A6B2LJU2"/>
<dbReference type="PANTHER" id="PTHR24072">
    <property type="entry name" value="RHO FAMILY GTPASE"/>
    <property type="match status" value="1"/>
</dbReference>